<evidence type="ECO:0000256" key="1">
    <source>
        <dbReference type="ARBA" id="ARBA00004167"/>
    </source>
</evidence>
<proteinExistence type="predicted"/>
<evidence type="ECO:0000256" key="4">
    <source>
        <dbReference type="ARBA" id="ARBA00023136"/>
    </source>
</evidence>
<dbReference type="GO" id="GO:0009306">
    <property type="term" value="P:protein secretion"/>
    <property type="evidence" value="ECO:0007669"/>
    <property type="project" value="InterPro"/>
</dbReference>
<name>A0A1M5N3R0_9GAMM</name>
<accession>A0A1M5N3R0</accession>
<keyword evidence="4 5" id="KW-0472">Membrane</keyword>
<dbReference type="PANTHER" id="PTHR36985:SF1">
    <property type="entry name" value="TRANSLOCATION AND ASSEMBLY MODULE SUBUNIT TAMB"/>
    <property type="match status" value="1"/>
</dbReference>
<keyword evidence="3 5" id="KW-1133">Transmembrane helix</keyword>
<feature type="transmembrane region" description="Helical" evidence="5">
    <location>
        <begin position="7"/>
        <end position="30"/>
    </location>
</feature>
<dbReference type="PANTHER" id="PTHR36985">
    <property type="entry name" value="TRANSLOCATION AND ASSEMBLY MODULE SUBUNIT TAMB"/>
    <property type="match status" value="1"/>
</dbReference>
<dbReference type="GO" id="GO:0005886">
    <property type="term" value="C:plasma membrane"/>
    <property type="evidence" value="ECO:0007669"/>
    <property type="project" value="InterPro"/>
</dbReference>
<dbReference type="Pfam" id="PF04357">
    <property type="entry name" value="TamB"/>
    <property type="match status" value="1"/>
</dbReference>
<dbReference type="EMBL" id="FQXA01000002">
    <property type="protein sequence ID" value="SHG84171.1"/>
    <property type="molecule type" value="Genomic_DNA"/>
</dbReference>
<evidence type="ECO:0000313" key="7">
    <source>
        <dbReference type="EMBL" id="SHG84171.1"/>
    </source>
</evidence>
<dbReference type="GO" id="GO:0097347">
    <property type="term" value="C:TAM protein secretion complex"/>
    <property type="evidence" value="ECO:0007669"/>
    <property type="project" value="TreeGrafter"/>
</dbReference>
<evidence type="ECO:0000256" key="2">
    <source>
        <dbReference type="ARBA" id="ARBA00022692"/>
    </source>
</evidence>
<evidence type="ECO:0000256" key="3">
    <source>
        <dbReference type="ARBA" id="ARBA00022989"/>
    </source>
</evidence>
<reference evidence="7 8" key="1">
    <citation type="submission" date="2016-11" db="EMBL/GenBank/DDBJ databases">
        <authorList>
            <person name="Jaros S."/>
            <person name="Januszkiewicz K."/>
            <person name="Wedrychowicz H."/>
        </authorList>
    </citation>
    <scope>NUCLEOTIDE SEQUENCE [LARGE SCALE GENOMIC DNA]</scope>
    <source>
        <strain evidence="7 8">DSM 18231</strain>
    </source>
</reference>
<organism evidence="7 8">
    <name type="scientific">Stutzerimonas xanthomarina DSM 18231</name>
    <dbReference type="NCBI Taxonomy" id="1403346"/>
    <lineage>
        <taxon>Bacteria</taxon>
        <taxon>Pseudomonadati</taxon>
        <taxon>Pseudomonadota</taxon>
        <taxon>Gammaproteobacteria</taxon>
        <taxon>Pseudomonadales</taxon>
        <taxon>Pseudomonadaceae</taxon>
        <taxon>Stutzerimonas</taxon>
    </lineage>
</organism>
<dbReference type="InterPro" id="IPR007452">
    <property type="entry name" value="TamB_C"/>
</dbReference>
<feature type="domain" description="Translocation and assembly module TamB C-terminal" evidence="6">
    <location>
        <begin position="902"/>
        <end position="1230"/>
    </location>
</feature>
<evidence type="ECO:0000313" key="8">
    <source>
        <dbReference type="Proteomes" id="UP000184000"/>
    </source>
</evidence>
<dbReference type="Proteomes" id="UP000184000">
    <property type="component" value="Unassembled WGS sequence"/>
</dbReference>
<keyword evidence="2 5" id="KW-0812">Transmembrane</keyword>
<protein>
    <submittedName>
        <fullName evidence="7">Translocation and assembly module TamB</fullName>
    </submittedName>
</protein>
<evidence type="ECO:0000259" key="6">
    <source>
        <dbReference type="Pfam" id="PF04357"/>
    </source>
</evidence>
<comment type="subcellular location">
    <subcellularLocation>
        <location evidence="1">Membrane</location>
        <topology evidence="1">Single-pass membrane protein</topology>
    </subcellularLocation>
</comment>
<dbReference type="AlphaFoldDB" id="A0A1M5N3R0"/>
<evidence type="ECO:0000256" key="5">
    <source>
        <dbReference type="SAM" id="Phobius"/>
    </source>
</evidence>
<sequence length="1230" mass="133420">MRRSGKIVGWALLAVLALLLLIIVSIGLMLGTNAGSRWTLSKVPGLQIEQFTGQLAGRWQADRLVWEQDGRRAEVASPQMSWSPVCLLRKALCIEELITGDIDLTFPPAPEDEAASEPFNLRDLDLPIELRVDRVDIGAVNFNGVQQLQSAELRAGWDDQGLVIRALEVRREDVVLDLSGHLQTKADWPLTLHGSAAIRSPNAQPWAVKFEVDGELREHLVIAVQSQGYLEAKLSGWVRPLEPELPANLLLTVNGFKATPELPDALRLKALELTAKGDMEQGYHLMGDGNLQGEGGAVAVALNGLVDTTHAEIAALSLDAGEQQRVDLNGGVSWQDGLDAEAQLAWRDFPWRRLYPDIEEPPVSLRTLDAQIQYDDGNYLGNFNAALSGPSGDFTLQSPVSGNLEVVHLPQLELQAGQGRAEGNLSVGFADGIDWTTRLELSEFDPSYWVAELPGMIGGTLSSSGALRNEDVQAEAALDLNGTLRKQPLKLQLQGRGENTTWSLPTVDLQLGDNHIQGKGRWAETLEANLAIDLSRLGQLWPDLSGRLMGNIDLSGTPDAPQGKLALSSSGMAFQDNRVDQLQVAASLSEGERGQLSLDAGGLQVGATEIGELQLSAEGTQTAHQVRFQLQGPLLDLSLALTGGLEGGDWRGRLMEAELDVQGQQWALRDPATLQRLENGQITFGAHCWASGQATLCADDQRLQADPQLRYRLRDFPLESLAEYLPENLIWQGEVNADLALDLPSAGPNGTIRVDAGPGVLRMRDGEQWLDFPYQTLSLNSQLTPKQVDGRLLFDGGDLGNLDVQLQVDPSGEVKPVSGNFQLSHFDLSVIKPFVAQVERLDGQLNGNGQISGTLHQPQINGELTLTEGEIAGAELPVSFEQLEITAVIDGERVRIEGDWRSGEQGQGQIAGIVDWEQALDLDLRISGSQLPVIVEPYAELEIAPDLRIQLADEQLAVSGKLRVPRGEITVRELPPSTVKISEDAIIVGAEAQETKSPLAIRMDVDVEVGQDRLRFSGFGLTADLAGYLHIGDDFDARGELSLNKGRYRAYGQRLTIRRARLLFTGVLSQPYLDIEAIRRIEDENVIAGLRITGSAEQPRVDVFAEPAMSQEQALSYLVLGRPLGAETGDSNLLAQAALGLGLAGSASITGNVAQRLGIEEFQLDTEGSGADTSVVASGKLTDRLTLRYGVGVFEPANTVALRYQLTKRIFLEAASGLASSLDIFYRRDF</sequence>
<gene>
    <name evidence="7" type="ORF">SAMN02744645_1644</name>
</gene>